<dbReference type="InterPro" id="IPR051012">
    <property type="entry name" value="CellSynth/LPSAsmb/PSIAsmb"/>
</dbReference>
<feature type="binding site" evidence="4">
    <location>
        <position position="354"/>
    </location>
    <ligand>
        <name>Fe cation</name>
        <dbReference type="ChEBI" id="CHEBI:24875"/>
    </ligand>
</feature>
<keyword evidence="3 4" id="KW-0802">TPR repeat</keyword>
<keyword evidence="4" id="KW-0812">Transmembrane</keyword>
<feature type="binding site" evidence="4">
    <location>
        <position position="357"/>
    </location>
    <ligand>
        <name>Fe cation</name>
        <dbReference type="ChEBI" id="CHEBI:24875"/>
    </ligand>
</feature>
<dbReference type="KEGG" id="rdp:RD2015_1856"/>
<evidence type="ECO:0000256" key="4">
    <source>
        <dbReference type="HAMAP-Rule" id="MF_00994"/>
    </source>
</evidence>
<name>A0A0U3LE00_9BURK</name>
<keyword evidence="4" id="KW-0408">Iron</keyword>
<organism evidence="5 6">
    <name type="scientific">Roseateles depolymerans</name>
    <dbReference type="NCBI Taxonomy" id="76731"/>
    <lineage>
        <taxon>Bacteria</taxon>
        <taxon>Pseudomonadati</taxon>
        <taxon>Pseudomonadota</taxon>
        <taxon>Betaproteobacteria</taxon>
        <taxon>Burkholderiales</taxon>
        <taxon>Sphaerotilaceae</taxon>
        <taxon>Roseateles</taxon>
    </lineage>
</organism>
<dbReference type="Pfam" id="PF18073">
    <property type="entry name" value="Zn_ribbon_LapB"/>
    <property type="match status" value="1"/>
</dbReference>
<dbReference type="Pfam" id="PF13176">
    <property type="entry name" value="TPR_7"/>
    <property type="match status" value="1"/>
</dbReference>
<evidence type="ECO:0000313" key="5">
    <source>
        <dbReference type="EMBL" id="ALV06335.1"/>
    </source>
</evidence>
<reference evidence="5 6" key="1">
    <citation type="submission" date="2015-12" db="EMBL/GenBank/DDBJ databases">
        <title>Complete genome of Roseateles depolymerans KCTC 42856.</title>
        <authorList>
            <person name="Kim K.M."/>
        </authorList>
    </citation>
    <scope>NUCLEOTIDE SEQUENCE [LARGE SCALE GENOMIC DNA]</scope>
    <source>
        <strain evidence="5 6">KCTC 42856</strain>
    </source>
</reference>
<dbReference type="Pfam" id="PF13432">
    <property type="entry name" value="TPR_16"/>
    <property type="match status" value="2"/>
</dbReference>
<feature type="binding site" evidence="4">
    <location>
        <position position="368"/>
    </location>
    <ligand>
        <name>Fe cation</name>
        <dbReference type="ChEBI" id="CHEBI:24875"/>
    </ligand>
</feature>
<dbReference type="STRING" id="76731.RD2015_1856"/>
<dbReference type="GO" id="GO:0008653">
    <property type="term" value="P:lipopolysaccharide metabolic process"/>
    <property type="evidence" value="ECO:0007669"/>
    <property type="project" value="InterPro"/>
</dbReference>
<sequence>MEFDLTWLLIGVPVIFGLGWLASKLDSRQWKREQRDAPRAYFKGLNLLLNEQQDKAIDAFIEAVQADPDTSELHFALGNLFRRRGEYERAVRVHQHLLSRGDLPKDERDRAQYALAQDFFKAGLFDRAETAYEALKGTAFDREAALALLSLFERSREWAKAADVAESLEASGTGSFASRIANYWCELALEAQSNQDLPAARQWLDRARQRAPQSARAYVLLGQMLTRAGDQTGTLAIYGDLLKANPDAFNLVARDYAQSALATQSVPQALTLLEAQYRRHPSMAMLQAIALLEADPEAQRRRLAEHLRVEPALSAATQLLQQSQARQQPLNEDEAQLVGGALQRAVRPLQRYRCAACGFESQHYFWQCPGCLSWDSYPPRWVEEL</sequence>
<keyword evidence="4" id="KW-1003">Cell membrane</keyword>
<keyword evidence="4" id="KW-0997">Cell inner membrane</keyword>
<keyword evidence="1 4" id="KW-0479">Metal-binding</keyword>
<dbReference type="PATRIC" id="fig|76731.3.peg.1903"/>
<protein>
    <recommendedName>
        <fullName evidence="4">Lipopolysaccharide assembly protein B</fullName>
    </recommendedName>
</protein>
<dbReference type="HAMAP" id="MF_00994">
    <property type="entry name" value="LPS_assembly_LapB"/>
    <property type="match status" value="1"/>
</dbReference>
<dbReference type="PANTHER" id="PTHR45586:SF1">
    <property type="entry name" value="LIPOPOLYSACCHARIDE ASSEMBLY PROTEIN B"/>
    <property type="match status" value="1"/>
</dbReference>
<dbReference type="RefSeq" id="WP_058934640.1">
    <property type="nucleotide sequence ID" value="NZ_CP013729.1"/>
</dbReference>
<dbReference type="SMART" id="SM00028">
    <property type="entry name" value="TPR"/>
    <property type="match status" value="4"/>
</dbReference>
<dbReference type="Gene3D" id="1.25.40.10">
    <property type="entry name" value="Tetratricopeptide repeat domain"/>
    <property type="match status" value="2"/>
</dbReference>
<keyword evidence="2 4" id="KW-0677">Repeat</keyword>
<dbReference type="OrthoDB" id="507476at2"/>
<dbReference type="InterPro" id="IPR011990">
    <property type="entry name" value="TPR-like_helical_dom_sf"/>
</dbReference>
<evidence type="ECO:0000256" key="3">
    <source>
        <dbReference type="ARBA" id="ARBA00022803"/>
    </source>
</evidence>
<dbReference type="GO" id="GO:0005506">
    <property type="term" value="F:iron ion binding"/>
    <property type="evidence" value="ECO:0007669"/>
    <property type="project" value="UniProtKB-UniRule"/>
</dbReference>
<proteinExistence type="inferred from homology"/>
<dbReference type="EMBL" id="CP013729">
    <property type="protein sequence ID" value="ALV06335.1"/>
    <property type="molecule type" value="Genomic_DNA"/>
</dbReference>
<comment type="function">
    <text evidence="4">Modulates cellular lipopolysaccharide (LPS) levels by regulating LpxC, which is involved in lipid A biosynthesis. May act by modulating the proteolytic activity of FtsH towards LpxC. May also coordinate assembly of proteins involved in LPS synthesis at the plasma membrane.</text>
</comment>
<gene>
    <name evidence="4" type="primary">lapB</name>
    <name evidence="5" type="ORF">RD2015_1856</name>
</gene>
<dbReference type="InterPro" id="IPR019734">
    <property type="entry name" value="TPR_rpt"/>
</dbReference>
<dbReference type="Proteomes" id="UP000060699">
    <property type="component" value="Chromosome"/>
</dbReference>
<evidence type="ECO:0000256" key="2">
    <source>
        <dbReference type="ARBA" id="ARBA00022737"/>
    </source>
</evidence>
<accession>A0A0U3LE00</accession>
<dbReference type="InterPro" id="IPR041166">
    <property type="entry name" value="Rubredoxin_2"/>
</dbReference>
<keyword evidence="4" id="KW-1133">Transmembrane helix</keyword>
<dbReference type="SUPFAM" id="SSF48452">
    <property type="entry name" value="TPR-like"/>
    <property type="match status" value="2"/>
</dbReference>
<feature type="binding site" evidence="4">
    <location>
        <position position="371"/>
    </location>
    <ligand>
        <name>Fe cation</name>
        <dbReference type="ChEBI" id="CHEBI:24875"/>
    </ligand>
</feature>
<dbReference type="PANTHER" id="PTHR45586">
    <property type="entry name" value="TPR REPEAT-CONTAINING PROTEIN PA4667"/>
    <property type="match status" value="1"/>
</dbReference>
<dbReference type="GO" id="GO:0009898">
    <property type="term" value="C:cytoplasmic side of plasma membrane"/>
    <property type="evidence" value="ECO:0007669"/>
    <property type="project" value="UniProtKB-UniRule"/>
</dbReference>
<feature type="topological domain" description="Cytoplasmic" evidence="4">
    <location>
        <begin position="24"/>
        <end position="385"/>
    </location>
</feature>
<dbReference type="AlphaFoldDB" id="A0A0U3LE00"/>
<comment type="subcellular location">
    <subcellularLocation>
        <location evidence="4">Cell inner membrane</location>
        <topology evidence="4">Single-pass membrane protein</topology>
        <orientation evidence="4">Cytoplasmic side</orientation>
    </subcellularLocation>
</comment>
<evidence type="ECO:0000256" key="1">
    <source>
        <dbReference type="ARBA" id="ARBA00022723"/>
    </source>
</evidence>
<comment type="similarity">
    <text evidence="4">Belongs to the LapB family.</text>
</comment>
<dbReference type="InterPro" id="IPR030865">
    <property type="entry name" value="LapB"/>
</dbReference>
<keyword evidence="6" id="KW-1185">Reference proteome</keyword>
<keyword evidence="4" id="KW-0472">Membrane</keyword>
<evidence type="ECO:0000313" key="6">
    <source>
        <dbReference type="Proteomes" id="UP000060699"/>
    </source>
</evidence>
<dbReference type="GO" id="GO:0046890">
    <property type="term" value="P:regulation of lipid biosynthetic process"/>
    <property type="evidence" value="ECO:0007669"/>
    <property type="project" value="UniProtKB-UniRule"/>
</dbReference>
<dbReference type="NCBIfam" id="NF008755">
    <property type="entry name" value="PRK11788.1-3"/>
    <property type="match status" value="1"/>
</dbReference>